<comment type="caution">
    <text evidence="4">The sequence shown here is derived from an EMBL/GenBank/DDBJ whole genome shotgun (WGS) entry which is preliminary data.</text>
</comment>
<dbReference type="Proteomes" id="UP000547058">
    <property type="component" value="Unassembled WGS sequence"/>
</dbReference>
<feature type="chain" id="PRO_5031025752" evidence="2">
    <location>
        <begin position="20"/>
        <end position="487"/>
    </location>
</feature>
<dbReference type="Pfam" id="PF03372">
    <property type="entry name" value="Exo_endo_phos"/>
    <property type="match status" value="1"/>
</dbReference>
<accession>A0A7W3FQE7</accession>
<keyword evidence="4" id="KW-0378">Hydrolase</keyword>
<dbReference type="AlphaFoldDB" id="A0A7W3FQE7"/>
<keyword evidence="4" id="KW-0540">Nuclease</keyword>
<dbReference type="InterPro" id="IPR005135">
    <property type="entry name" value="Endo/exonuclease/phosphatase"/>
</dbReference>
<dbReference type="RefSeq" id="WP_182341928.1">
    <property type="nucleotide sequence ID" value="NZ_JACGXS010000015.1"/>
</dbReference>
<dbReference type="EMBL" id="JACGXS010000015">
    <property type="protein sequence ID" value="MBA8683702.1"/>
    <property type="molecule type" value="Genomic_DNA"/>
</dbReference>
<dbReference type="InterPro" id="IPR047971">
    <property type="entry name" value="ExeM-like"/>
</dbReference>
<feature type="domain" description="Endonuclease/exonuclease/phosphatase" evidence="3">
    <location>
        <begin position="221"/>
        <end position="478"/>
    </location>
</feature>
<evidence type="ECO:0000313" key="5">
    <source>
        <dbReference type="Proteomes" id="UP000547058"/>
    </source>
</evidence>
<gene>
    <name evidence="4" type="ORF">H4O11_18015</name>
</gene>
<evidence type="ECO:0000256" key="2">
    <source>
        <dbReference type="SAM" id="SignalP"/>
    </source>
</evidence>
<dbReference type="PANTHER" id="PTHR42834">
    <property type="entry name" value="ENDONUCLEASE/EXONUCLEASE/PHOSPHATASE FAMILY PROTEIN (AFU_ORTHOLOGUE AFUA_3G09210)"/>
    <property type="match status" value="1"/>
</dbReference>
<dbReference type="CDD" id="cd10283">
    <property type="entry name" value="MnuA_DNase1-like"/>
    <property type="match status" value="1"/>
</dbReference>
<sequence length="487" mass="52095">MRRCLLALAVALSVPAVFAQAQPDARPSAAPQAMPGQLATPADSGSISLARVPSDWHALDGQYVRIAAPLTLVGTDGLERFGQLTVAFEDRLWQPTEVAAPGTAGFSQVTANNQRRRLLLDDGSDARDPQQVPYLPAGAVLRTGMALRGVEGRVHVDAQGRPSLQLGRMLELPPLQRPQVPTVPGTLKVAAFNLENFFNGDGQGGGFPTLRGARTLEEHQAQLKKLIATIGPLDADVAALMELENDGYGPQSAIAALVDALNAAPDSHGDWRFVDAGKGPGDNPIRVGIIYRSSRLTPLGKPATLEGGPFAEHSRVPLAQAFQAGDGVPFMVVANHFKSKGCRDASGADADRDDGQGCWNATRVTSAQQLDAWMQRDPTGTGARDAVLLGDFNAYAMEDPIRTLRKAGWQDAFALAKVERPYSYVYNGYSGRLDHALLNAGMARRLAGAAEWHSNADEMDASGYQQRNVDGPWRSSDHDPLLLGFDQ</sequence>
<reference evidence="4 5" key="1">
    <citation type="submission" date="2020-08" db="EMBL/GenBank/DDBJ databases">
        <title>Stenotrophomonas tumulicola JCM 30961.</title>
        <authorList>
            <person name="Deng Y."/>
        </authorList>
    </citation>
    <scope>NUCLEOTIDE SEQUENCE [LARGE SCALE GENOMIC DNA]</scope>
    <source>
        <strain evidence="4 5">JCM 30961</strain>
    </source>
</reference>
<organism evidence="4 5">
    <name type="scientific">Stenotrophomonas tumulicola</name>
    <dbReference type="NCBI Taxonomy" id="1685415"/>
    <lineage>
        <taxon>Bacteria</taxon>
        <taxon>Pseudomonadati</taxon>
        <taxon>Pseudomonadota</taxon>
        <taxon>Gammaproteobacteria</taxon>
        <taxon>Lysobacterales</taxon>
        <taxon>Lysobacteraceae</taxon>
        <taxon>Stenotrophomonas</taxon>
    </lineage>
</organism>
<proteinExistence type="predicted"/>
<evidence type="ECO:0000256" key="1">
    <source>
        <dbReference type="SAM" id="MobiDB-lite"/>
    </source>
</evidence>
<evidence type="ECO:0000259" key="3">
    <source>
        <dbReference type="Pfam" id="PF03372"/>
    </source>
</evidence>
<dbReference type="PANTHER" id="PTHR42834:SF1">
    <property type="entry name" value="ENDONUCLEASE_EXONUCLEASE_PHOSPHATASE FAMILY PROTEIN (AFU_ORTHOLOGUE AFUA_3G09210)"/>
    <property type="match status" value="1"/>
</dbReference>
<feature type="region of interest" description="Disordered" evidence="1">
    <location>
        <begin position="464"/>
        <end position="487"/>
    </location>
</feature>
<protein>
    <submittedName>
        <fullName evidence="4">ExeM/NucH family extracellular endonuclease</fullName>
    </submittedName>
</protein>
<dbReference type="GO" id="GO:0004519">
    <property type="term" value="F:endonuclease activity"/>
    <property type="evidence" value="ECO:0007669"/>
    <property type="project" value="UniProtKB-KW"/>
</dbReference>
<dbReference type="NCBIfam" id="NF033681">
    <property type="entry name" value="ExeM_NucH_DNase"/>
    <property type="match status" value="1"/>
</dbReference>
<dbReference type="SUPFAM" id="SSF56219">
    <property type="entry name" value="DNase I-like"/>
    <property type="match status" value="1"/>
</dbReference>
<dbReference type="InterPro" id="IPR036691">
    <property type="entry name" value="Endo/exonu/phosph_ase_sf"/>
</dbReference>
<feature type="signal peptide" evidence="2">
    <location>
        <begin position="1"/>
        <end position="19"/>
    </location>
</feature>
<keyword evidence="4" id="KW-0255">Endonuclease</keyword>
<keyword evidence="2" id="KW-0732">Signal</keyword>
<evidence type="ECO:0000313" key="4">
    <source>
        <dbReference type="EMBL" id="MBA8683702.1"/>
    </source>
</evidence>
<keyword evidence="5" id="KW-1185">Reference proteome</keyword>
<dbReference type="Gene3D" id="3.60.10.10">
    <property type="entry name" value="Endonuclease/exonuclease/phosphatase"/>
    <property type="match status" value="1"/>
</dbReference>
<name>A0A7W3FQE7_9GAMM</name>